<feature type="domain" description="Chitin-binding type-2" evidence="6">
    <location>
        <begin position="127"/>
        <end position="187"/>
    </location>
</feature>
<protein>
    <recommendedName>
        <fullName evidence="6">Chitin-binding type-2 domain-containing protein</fullName>
    </recommendedName>
</protein>
<keyword evidence="1" id="KW-0147">Chitin-binding</keyword>
<dbReference type="InterPro" id="IPR051940">
    <property type="entry name" value="Chitin_bind-dev_reg"/>
</dbReference>
<accession>A0A5N5TN24</accession>
<dbReference type="OrthoDB" id="439917at2759"/>
<dbReference type="AlphaFoldDB" id="A0A5N5TN24"/>
<comment type="caution">
    <text evidence="7">The sequence shown here is derived from an EMBL/GenBank/DDBJ whole genome shotgun (WGS) entry which is preliminary data.</text>
</comment>
<dbReference type="SUPFAM" id="SSF57625">
    <property type="entry name" value="Invertebrate chitin-binding proteins"/>
    <property type="match status" value="2"/>
</dbReference>
<evidence type="ECO:0000256" key="1">
    <source>
        <dbReference type="ARBA" id="ARBA00022669"/>
    </source>
</evidence>
<dbReference type="PROSITE" id="PS50940">
    <property type="entry name" value="CHIT_BIND_II"/>
    <property type="match status" value="2"/>
</dbReference>
<keyword evidence="5" id="KW-0325">Glycoprotein</keyword>
<evidence type="ECO:0000256" key="4">
    <source>
        <dbReference type="ARBA" id="ARBA00023157"/>
    </source>
</evidence>
<evidence type="ECO:0000259" key="6">
    <source>
        <dbReference type="PROSITE" id="PS50940"/>
    </source>
</evidence>
<gene>
    <name evidence="7" type="ORF">Anas_06460</name>
</gene>
<organism evidence="7 8">
    <name type="scientific">Armadillidium nasatum</name>
    <dbReference type="NCBI Taxonomy" id="96803"/>
    <lineage>
        <taxon>Eukaryota</taxon>
        <taxon>Metazoa</taxon>
        <taxon>Ecdysozoa</taxon>
        <taxon>Arthropoda</taxon>
        <taxon>Crustacea</taxon>
        <taxon>Multicrustacea</taxon>
        <taxon>Malacostraca</taxon>
        <taxon>Eumalacostraca</taxon>
        <taxon>Peracarida</taxon>
        <taxon>Isopoda</taxon>
        <taxon>Oniscidea</taxon>
        <taxon>Crinocheta</taxon>
        <taxon>Armadillidiidae</taxon>
        <taxon>Armadillidium</taxon>
    </lineage>
</organism>
<dbReference type="GO" id="GO:0008061">
    <property type="term" value="F:chitin binding"/>
    <property type="evidence" value="ECO:0007669"/>
    <property type="project" value="UniProtKB-KW"/>
</dbReference>
<feature type="non-terminal residue" evidence="7">
    <location>
        <position position="1"/>
    </location>
</feature>
<reference evidence="7 8" key="1">
    <citation type="journal article" date="2019" name="PLoS Biol.">
        <title>Sex chromosomes control vertical transmission of feminizing Wolbachia symbionts in an isopod.</title>
        <authorList>
            <person name="Becking T."/>
            <person name="Chebbi M.A."/>
            <person name="Giraud I."/>
            <person name="Moumen B."/>
            <person name="Laverre T."/>
            <person name="Caubet Y."/>
            <person name="Peccoud J."/>
            <person name="Gilbert C."/>
            <person name="Cordaux R."/>
        </authorList>
    </citation>
    <scope>NUCLEOTIDE SEQUENCE [LARGE SCALE GENOMIC DNA]</scope>
    <source>
        <strain evidence="7">ANa2</strain>
        <tissue evidence="7">Whole body excluding digestive tract and cuticle</tissue>
    </source>
</reference>
<evidence type="ECO:0000313" key="8">
    <source>
        <dbReference type="Proteomes" id="UP000326759"/>
    </source>
</evidence>
<dbReference type="PANTHER" id="PTHR23301:SF110">
    <property type="entry name" value="LD43683P-RELATED"/>
    <property type="match status" value="1"/>
</dbReference>
<dbReference type="GO" id="GO:0005576">
    <property type="term" value="C:extracellular region"/>
    <property type="evidence" value="ECO:0007669"/>
    <property type="project" value="InterPro"/>
</dbReference>
<keyword evidence="4" id="KW-1015">Disulfide bond</keyword>
<evidence type="ECO:0000313" key="7">
    <source>
        <dbReference type="EMBL" id="KAB7507583.1"/>
    </source>
</evidence>
<evidence type="ECO:0000256" key="3">
    <source>
        <dbReference type="ARBA" id="ARBA00022737"/>
    </source>
</evidence>
<dbReference type="EMBL" id="SEYY01000294">
    <property type="protein sequence ID" value="KAB7507583.1"/>
    <property type="molecule type" value="Genomic_DNA"/>
</dbReference>
<proteinExistence type="predicted"/>
<dbReference type="Proteomes" id="UP000326759">
    <property type="component" value="Unassembled WGS sequence"/>
</dbReference>
<name>A0A5N5TN24_9CRUS</name>
<dbReference type="SMART" id="SM00494">
    <property type="entry name" value="ChtBD2"/>
    <property type="match status" value="2"/>
</dbReference>
<keyword evidence="8" id="KW-1185">Reference proteome</keyword>
<feature type="domain" description="Chitin-binding type-2" evidence="6">
    <location>
        <begin position="56"/>
        <end position="116"/>
    </location>
</feature>
<dbReference type="Gene3D" id="2.170.140.10">
    <property type="entry name" value="Chitin binding domain"/>
    <property type="match status" value="2"/>
</dbReference>
<dbReference type="Pfam" id="PF01607">
    <property type="entry name" value="CBM_14"/>
    <property type="match status" value="2"/>
</dbReference>
<dbReference type="PANTHER" id="PTHR23301">
    <property type="entry name" value="CHITIN BINDING PERITROPHIN-A"/>
    <property type="match status" value="1"/>
</dbReference>
<keyword evidence="2" id="KW-0732">Signal</keyword>
<dbReference type="InterPro" id="IPR036508">
    <property type="entry name" value="Chitin-bd_dom_sf"/>
</dbReference>
<dbReference type="InterPro" id="IPR002557">
    <property type="entry name" value="Chitin-bd_dom"/>
</dbReference>
<evidence type="ECO:0000256" key="2">
    <source>
        <dbReference type="ARBA" id="ARBA00022729"/>
    </source>
</evidence>
<evidence type="ECO:0000256" key="5">
    <source>
        <dbReference type="ARBA" id="ARBA00023180"/>
    </source>
</evidence>
<sequence>SLKCQPRQCRRVSRRVNMFSTQSSRKVLIILVLNILQVFCLPQLQEPQTNALAGDNFVCPEDFGDFEDPLQCDKYWRCDQGVATPHLCDDGLVFDKFKADGREDPCDSPYVVDCAKRVKLQEPTFPSEICPRRHGFFADPDITICDVFYTCKNGRHTKTPCSPGLHFDEKTGTCAWPNIANRTGCGKKKQASVNGFVCPVEEVLNDQGMTIPHPSYPNEVDCQKFYVLSIGTRVTQGSIFFTTTQMEMVLKTLAIGEILPKLPSINNWVL</sequence>
<keyword evidence="3" id="KW-0677">Repeat</keyword>